<feature type="transmembrane region" description="Helical" evidence="7">
    <location>
        <begin position="172"/>
        <end position="191"/>
    </location>
</feature>
<keyword evidence="4 7" id="KW-0812">Transmembrane</keyword>
<keyword evidence="3" id="KW-1003">Cell membrane</keyword>
<dbReference type="PANTHER" id="PTHR30250:SF10">
    <property type="entry name" value="LIPOPOLYSACCHARIDE BIOSYNTHESIS PROTEIN WZXC"/>
    <property type="match status" value="1"/>
</dbReference>
<evidence type="ECO:0000256" key="6">
    <source>
        <dbReference type="ARBA" id="ARBA00023136"/>
    </source>
</evidence>
<protein>
    <submittedName>
        <fullName evidence="8">Lipopolysaccharide biosynthesis protein WzxC</fullName>
    </submittedName>
</protein>
<gene>
    <name evidence="8" type="primary">wzxC_2</name>
    <name evidence="8" type="ORF">SDC9_79629</name>
</gene>
<feature type="transmembrane region" description="Helical" evidence="7">
    <location>
        <begin position="79"/>
        <end position="105"/>
    </location>
</feature>
<feature type="transmembrane region" description="Helical" evidence="7">
    <location>
        <begin position="290"/>
        <end position="316"/>
    </location>
</feature>
<feature type="transmembrane region" description="Helical" evidence="7">
    <location>
        <begin position="111"/>
        <end position="128"/>
    </location>
</feature>
<name>A0A644YX63_9ZZZZ</name>
<evidence type="ECO:0000256" key="1">
    <source>
        <dbReference type="ARBA" id="ARBA00004651"/>
    </source>
</evidence>
<feature type="transmembrane region" description="Helical" evidence="7">
    <location>
        <begin position="20"/>
        <end position="37"/>
    </location>
</feature>
<evidence type="ECO:0000256" key="4">
    <source>
        <dbReference type="ARBA" id="ARBA00022692"/>
    </source>
</evidence>
<evidence type="ECO:0000256" key="5">
    <source>
        <dbReference type="ARBA" id="ARBA00022989"/>
    </source>
</evidence>
<comment type="similarity">
    <text evidence="2">Belongs to the polysaccharide synthase family.</text>
</comment>
<dbReference type="Pfam" id="PF13440">
    <property type="entry name" value="Polysacc_synt_3"/>
    <property type="match status" value="1"/>
</dbReference>
<dbReference type="PANTHER" id="PTHR30250">
    <property type="entry name" value="PST FAMILY PREDICTED COLANIC ACID TRANSPORTER"/>
    <property type="match status" value="1"/>
</dbReference>
<proteinExistence type="inferred from homology"/>
<feature type="transmembrane region" description="Helical" evidence="7">
    <location>
        <begin position="322"/>
        <end position="347"/>
    </location>
</feature>
<keyword evidence="5 7" id="KW-1133">Transmembrane helix</keyword>
<evidence type="ECO:0000256" key="7">
    <source>
        <dbReference type="SAM" id="Phobius"/>
    </source>
</evidence>
<accession>A0A644YX63</accession>
<evidence type="ECO:0000256" key="3">
    <source>
        <dbReference type="ARBA" id="ARBA00022475"/>
    </source>
</evidence>
<dbReference type="SUPFAM" id="SSF103473">
    <property type="entry name" value="MFS general substrate transporter"/>
    <property type="match status" value="1"/>
</dbReference>
<comment type="subcellular location">
    <subcellularLocation>
        <location evidence="1">Cell membrane</location>
        <topology evidence="1">Multi-pass membrane protein</topology>
    </subcellularLocation>
</comment>
<evidence type="ECO:0000313" key="8">
    <source>
        <dbReference type="EMBL" id="MPM33062.1"/>
    </source>
</evidence>
<feature type="transmembrane region" description="Helical" evidence="7">
    <location>
        <begin position="149"/>
        <end position="166"/>
    </location>
</feature>
<keyword evidence="6 7" id="KW-0472">Membrane</keyword>
<sequence>MSYKKYAIAGFSWQSIQKFLSAGVTFAKVYIIARLLTPNDIGLFSLTMIALGITESFTQTGINITMIQSKNPIRYYLSTAWVIAIIRGFVIGAIMVAMAFFMSQYYDQPDLLALISVTAFVPVLKGFINPAITSWQKDLDFYHDSLYSFIRQIAEVFFQILLAFALRSVWALALGVILSAAFEVLLSFFMLKERPVFLYIKSRGKEIFKNARWLNVASFLSYLNDNVDDFLLGKIVGTAKLGIYHNAYSLSHQLNYELSKSAHHGIMPIFSQINHTNDQERLNRAFKKSFWTLVLLVFAASFPLLAFPNFIVNFVLGDQWLAAIPLLRILTLAGIVHAISNFCYALMISRKEYRFLNSHMLLLFFLTAGGILWLGADQGLQGAVLAIFLARLFSLPIALIGSRQALKEKVYVK</sequence>
<dbReference type="GO" id="GO:0005886">
    <property type="term" value="C:plasma membrane"/>
    <property type="evidence" value="ECO:0007669"/>
    <property type="project" value="UniProtKB-SubCell"/>
</dbReference>
<feature type="transmembrane region" description="Helical" evidence="7">
    <location>
        <begin position="382"/>
        <end position="401"/>
    </location>
</feature>
<dbReference type="InterPro" id="IPR036259">
    <property type="entry name" value="MFS_trans_sf"/>
</dbReference>
<dbReference type="InterPro" id="IPR050833">
    <property type="entry name" value="Poly_Biosynth_Transport"/>
</dbReference>
<organism evidence="8">
    <name type="scientific">bioreactor metagenome</name>
    <dbReference type="NCBI Taxonomy" id="1076179"/>
    <lineage>
        <taxon>unclassified sequences</taxon>
        <taxon>metagenomes</taxon>
        <taxon>ecological metagenomes</taxon>
    </lineage>
</organism>
<comment type="caution">
    <text evidence="8">The sequence shown here is derived from an EMBL/GenBank/DDBJ whole genome shotgun (WGS) entry which is preliminary data.</text>
</comment>
<feature type="transmembrane region" description="Helical" evidence="7">
    <location>
        <begin position="43"/>
        <end position="67"/>
    </location>
</feature>
<dbReference type="EMBL" id="VSSQ01006544">
    <property type="protein sequence ID" value="MPM33062.1"/>
    <property type="molecule type" value="Genomic_DNA"/>
</dbReference>
<dbReference type="AlphaFoldDB" id="A0A644YX63"/>
<evidence type="ECO:0000256" key="2">
    <source>
        <dbReference type="ARBA" id="ARBA00007430"/>
    </source>
</evidence>
<reference evidence="8" key="1">
    <citation type="submission" date="2019-08" db="EMBL/GenBank/DDBJ databases">
        <authorList>
            <person name="Kucharzyk K."/>
            <person name="Murdoch R.W."/>
            <person name="Higgins S."/>
            <person name="Loffler F."/>
        </authorList>
    </citation>
    <scope>NUCLEOTIDE SEQUENCE</scope>
</reference>
<feature type="transmembrane region" description="Helical" evidence="7">
    <location>
        <begin position="359"/>
        <end position="376"/>
    </location>
</feature>